<evidence type="ECO:0000313" key="1">
    <source>
        <dbReference type="EMBL" id="TCO03295.1"/>
    </source>
</evidence>
<comment type="caution">
    <text evidence="1">The sequence shown here is derived from an EMBL/GenBank/DDBJ whole genome shotgun (WGS) entry which is preliminary data.</text>
</comment>
<protein>
    <submittedName>
        <fullName evidence="1">Uncharacterized protein DUF4249</fullName>
    </submittedName>
</protein>
<reference evidence="1 2" key="1">
    <citation type="submission" date="2019-03" db="EMBL/GenBank/DDBJ databases">
        <title>Genomic Encyclopedia of Type Strains, Phase IV (KMG-IV): sequencing the most valuable type-strain genomes for metagenomic binning, comparative biology and taxonomic classification.</title>
        <authorList>
            <person name="Goeker M."/>
        </authorList>
    </citation>
    <scope>NUCLEOTIDE SEQUENCE [LARGE SCALE GENOMIC DNA]</scope>
    <source>
        <strain evidence="1 2">DSM 24179</strain>
    </source>
</reference>
<gene>
    <name evidence="1" type="ORF">EV194_1217</name>
</gene>
<dbReference type="RefSeq" id="WP_132435497.1">
    <property type="nucleotide sequence ID" value="NZ_SLWK01000021.1"/>
</dbReference>
<dbReference type="Pfam" id="PF14054">
    <property type="entry name" value="DUF4249"/>
    <property type="match status" value="1"/>
</dbReference>
<dbReference type="InterPro" id="IPR025345">
    <property type="entry name" value="DUF4249"/>
</dbReference>
<dbReference type="EMBL" id="SLWK01000021">
    <property type="protein sequence ID" value="TCO03295.1"/>
    <property type="molecule type" value="Genomic_DNA"/>
</dbReference>
<dbReference type="AlphaFoldDB" id="A0A4R2G6B6"/>
<sequence length="285" mass="32591">MRFLNILTPLLFIILLFASCEEEIDLNLKSDAPRLVVDGIITTDTMAHRVRLTTTGSYFENKPMPGVSGASVSISDGYETIYLEESADSPGDYFTPENYYGRQNHLYTLTITNAEVDGRGGEVVYTASSFLPPIVPMDSIRVDYFGLWDIWRVFLYGQDPPDVKNFYWFRLKINDWWHSSEYKYSAFSDDTFFDGNYADGVWLFWFESEDEYNLVPGDELMVEVWMVDEPFFEFIRGAYIETEYRSPIFSGPPANVPGNISNGALGIFSASSVVRLYTTNTISRE</sequence>
<proteinExistence type="predicted"/>
<evidence type="ECO:0000313" key="2">
    <source>
        <dbReference type="Proteomes" id="UP000295221"/>
    </source>
</evidence>
<dbReference type="Proteomes" id="UP000295221">
    <property type="component" value="Unassembled WGS sequence"/>
</dbReference>
<name>A0A4R2G6B6_9BACT</name>
<keyword evidence="2" id="KW-1185">Reference proteome</keyword>
<organism evidence="1 2">
    <name type="scientific">Natronoflexus pectinivorans</name>
    <dbReference type="NCBI Taxonomy" id="682526"/>
    <lineage>
        <taxon>Bacteria</taxon>
        <taxon>Pseudomonadati</taxon>
        <taxon>Bacteroidota</taxon>
        <taxon>Bacteroidia</taxon>
        <taxon>Marinilabiliales</taxon>
        <taxon>Marinilabiliaceae</taxon>
        <taxon>Natronoflexus</taxon>
    </lineage>
</organism>
<dbReference type="OrthoDB" id="1117670at2"/>
<accession>A0A4R2G6B6</accession>
<dbReference type="PROSITE" id="PS51257">
    <property type="entry name" value="PROKAR_LIPOPROTEIN"/>
    <property type="match status" value="1"/>
</dbReference>